<keyword evidence="3" id="KW-0067">ATP-binding</keyword>
<dbReference type="PANTHER" id="PTHR24220">
    <property type="entry name" value="IMPORT ATP-BINDING PROTEIN"/>
    <property type="match status" value="1"/>
</dbReference>
<dbReference type="GO" id="GO:0016887">
    <property type="term" value="F:ATP hydrolysis activity"/>
    <property type="evidence" value="ECO:0007669"/>
    <property type="project" value="InterPro"/>
</dbReference>
<dbReference type="InterPro" id="IPR003439">
    <property type="entry name" value="ABC_transporter-like_ATP-bd"/>
</dbReference>
<name>A0A212JMD3_9BACT</name>
<dbReference type="GO" id="GO:0022857">
    <property type="term" value="F:transmembrane transporter activity"/>
    <property type="evidence" value="ECO:0007669"/>
    <property type="project" value="TreeGrafter"/>
</dbReference>
<dbReference type="Gene3D" id="3.40.50.300">
    <property type="entry name" value="P-loop containing nucleotide triphosphate hydrolases"/>
    <property type="match status" value="1"/>
</dbReference>
<dbReference type="AlphaFoldDB" id="A0A212JMD3"/>
<evidence type="ECO:0000256" key="1">
    <source>
        <dbReference type="ARBA" id="ARBA00005417"/>
    </source>
</evidence>
<keyword evidence="2" id="KW-0547">Nucleotide-binding</keyword>
<gene>
    <name evidence="5" type="ORF">KL86DYS2_11858</name>
</gene>
<evidence type="ECO:0000259" key="4">
    <source>
        <dbReference type="PROSITE" id="PS50893"/>
    </source>
</evidence>
<proteinExistence type="inferred from homology"/>
<protein>
    <recommendedName>
        <fullName evidence="4">ABC transporter domain-containing protein</fullName>
    </recommendedName>
</protein>
<dbReference type="PROSITE" id="PS50893">
    <property type="entry name" value="ABC_TRANSPORTER_2"/>
    <property type="match status" value="1"/>
</dbReference>
<reference evidence="5" key="1">
    <citation type="submission" date="2016-04" db="EMBL/GenBank/DDBJ databases">
        <authorList>
            <person name="Evans L.H."/>
            <person name="Alamgir A."/>
            <person name="Owens N."/>
            <person name="Weber N.D."/>
            <person name="Virtaneva K."/>
            <person name="Barbian K."/>
            <person name="Babar A."/>
            <person name="Rosenke K."/>
        </authorList>
    </citation>
    <scope>NUCLEOTIDE SEQUENCE</scope>
    <source>
        <strain evidence="5">86-2</strain>
    </source>
</reference>
<comment type="similarity">
    <text evidence="1">Belongs to the ABC transporter superfamily.</text>
</comment>
<dbReference type="InterPro" id="IPR015854">
    <property type="entry name" value="ABC_transpr_LolD-like"/>
</dbReference>
<dbReference type="Pfam" id="PF00005">
    <property type="entry name" value="ABC_tran"/>
    <property type="match status" value="1"/>
</dbReference>
<dbReference type="SMART" id="SM00382">
    <property type="entry name" value="AAA"/>
    <property type="match status" value="1"/>
</dbReference>
<sequence>MNTIQLKNALPDVFSEVRDIKSDIWRKDVTFEKGKTYLIKAESGLGKSSLCSYIYGYRADFSGNIFFDEAEVKNIKRKKWDNIRSKHLSLLFQELRLFPELTALENIRLKNNLTHHKTESEINSMFDRLGISDKKNQPIGKMSWGQQQRVAIIRSLCQPFDFLILDEPISHLDDNNAKIITELIFEEVTAQHAGLIVTSIGKDLPMDYSQILSL</sequence>
<organism evidence="5">
    <name type="scientific">uncultured Dysgonomonas sp</name>
    <dbReference type="NCBI Taxonomy" id="206096"/>
    <lineage>
        <taxon>Bacteria</taxon>
        <taxon>Pseudomonadati</taxon>
        <taxon>Bacteroidota</taxon>
        <taxon>Bacteroidia</taxon>
        <taxon>Bacteroidales</taxon>
        <taxon>Dysgonomonadaceae</taxon>
        <taxon>Dysgonomonas</taxon>
        <taxon>environmental samples</taxon>
    </lineage>
</organism>
<dbReference type="EMBL" id="FLUL01000001">
    <property type="protein sequence ID" value="SBW00465.1"/>
    <property type="molecule type" value="Genomic_DNA"/>
</dbReference>
<dbReference type="PANTHER" id="PTHR24220:SF689">
    <property type="entry name" value="LIPOPROTEIN-RELEASING SYSTEM ATP-BINDING PROTEIN LOLD"/>
    <property type="match status" value="1"/>
</dbReference>
<evidence type="ECO:0000256" key="2">
    <source>
        <dbReference type="ARBA" id="ARBA00022741"/>
    </source>
</evidence>
<evidence type="ECO:0000313" key="5">
    <source>
        <dbReference type="EMBL" id="SBW00465.1"/>
    </source>
</evidence>
<dbReference type="SUPFAM" id="SSF52540">
    <property type="entry name" value="P-loop containing nucleoside triphosphate hydrolases"/>
    <property type="match status" value="1"/>
</dbReference>
<dbReference type="InterPro" id="IPR027417">
    <property type="entry name" value="P-loop_NTPase"/>
</dbReference>
<evidence type="ECO:0000256" key="3">
    <source>
        <dbReference type="ARBA" id="ARBA00022840"/>
    </source>
</evidence>
<dbReference type="InterPro" id="IPR003593">
    <property type="entry name" value="AAA+_ATPase"/>
</dbReference>
<dbReference type="RefSeq" id="WP_296949341.1">
    <property type="nucleotide sequence ID" value="NZ_LT599021.1"/>
</dbReference>
<dbReference type="GO" id="GO:0005524">
    <property type="term" value="F:ATP binding"/>
    <property type="evidence" value="ECO:0007669"/>
    <property type="project" value="UniProtKB-KW"/>
</dbReference>
<accession>A0A212JMD3</accession>
<dbReference type="GO" id="GO:0005886">
    <property type="term" value="C:plasma membrane"/>
    <property type="evidence" value="ECO:0007669"/>
    <property type="project" value="TreeGrafter"/>
</dbReference>
<feature type="domain" description="ABC transporter" evidence="4">
    <location>
        <begin position="4"/>
        <end position="214"/>
    </location>
</feature>